<feature type="transmembrane region" description="Helical" evidence="1">
    <location>
        <begin position="79"/>
        <end position="96"/>
    </location>
</feature>
<proteinExistence type="predicted"/>
<evidence type="ECO:0000256" key="1">
    <source>
        <dbReference type="SAM" id="Phobius"/>
    </source>
</evidence>
<gene>
    <name evidence="2" type="ORF">GCM10007100_24650</name>
</gene>
<keyword evidence="1" id="KW-1133">Transmembrane helix</keyword>
<feature type="transmembrane region" description="Helical" evidence="1">
    <location>
        <begin position="18"/>
        <end position="36"/>
    </location>
</feature>
<organism evidence="2 3">
    <name type="scientific">Roseibacillus persicicus</name>
    <dbReference type="NCBI Taxonomy" id="454148"/>
    <lineage>
        <taxon>Bacteria</taxon>
        <taxon>Pseudomonadati</taxon>
        <taxon>Verrucomicrobiota</taxon>
        <taxon>Verrucomicrobiia</taxon>
        <taxon>Verrucomicrobiales</taxon>
        <taxon>Verrucomicrobiaceae</taxon>
        <taxon>Roseibacillus</taxon>
    </lineage>
</organism>
<evidence type="ECO:0000313" key="2">
    <source>
        <dbReference type="EMBL" id="GHC56903.1"/>
    </source>
</evidence>
<sequence length="113" mass="12280">MLPQFADYLEVFGSDERFFVFASSSFVLALVICLFLKGACPATRLLLLSAAFLIAFAFVVLAPLAALSTVQQTAELSPVNLNFNFGFLALGLGLMLKFRDLPKSKTPTPVEND</sequence>
<dbReference type="AlphaFoldDB" id="A0A918WL60"/>
<comment type="caution">
    <text evidence="2">The sequence shown here is derived from an EMBL/GenBank/DDBJ whole genome shotgun (WGS) entry which is preliminary data.</text>
</comment>
<reference evidence="2" key="1">
    <citation type="journal article" date="2014" name="Int. J. Syst. Evol. Microbiol.">
        <title>Complete genome sequence of Corynebacterium casei LMG S-19264T (=DSM 44701T), isolated from a smear-ripened cheese.</title>
        <authorList>
            <consortium name="US DOE Joint Genome Institute (JGI-PGF)"/>
            <person name="Walter F."/>
            <person name="Albersmeier A."/>
            <person name="Kalinowski J."/>
            <person name="Ruckert C."/>
        </authorList>
    </citation>
    <scope>NUCLEOTIDE SEQUENCE</scope>
    <source>
        <strain evidence="2">KCTC 12988</strain>
    </source>
</reference>
<keyword evidence="3" id="KW-1185">Reference proteome</keyword>
<keyword evidence="1" id="KW-0812">Transmembrane</keyword>
<feature type="transmembrane region" description="Helical" evidence="1">
    <location>
        <begin position="45"/>
        <end position="67"/>
    </location>
</feature>
<reference evidence="2" key="2">
    <citation type="submission" date="2020-09" db="EMBL/GenBank/DDBJ databases">
        <authorList>
            <person name="Sun Q."/>
            <person name="Kim S."/>
        </authorList>
    </citation>
    <scope>NUCLEOTIDE SEQUENCE</scope>
    <source>
        <strain evidence="2">KCTC 12988</strain>
    </source>
</reference>
<evidence type="ECO:0000313" key="3">
    <source>
        <dbReference type="Proteomes" id="UP000644507"/>
    </source>
</evidence>
<accession>A0A918WL60</accession>
<dbReference type="Proteomes" id="UP000644507">
    <property type="component" value="Unassembled WGS sequence"/>
</dbReference>
<dbReference type="EMBL" id="BMXI01000010">
    <property type="protein sequence ID" value="GHC56903.1"/>
    <property type="molecule type" value="Genomic_DNA"/>
</dbReference>
<keyword evidence="1" id="KW-0472">Membrane</keyword>
<dbReference type="RefSeq" id="WP_189570308.1">
    <property type="nucleotide sequence ID" value="NZ_BMXI01000010.1"/>
</dbReference>
<name>A0A918WL60_9BACT</name>
<protein>
    <submittedName>
        <fullName evidence="2">Uncharacterized protein</fullName>
    </submittedName>
</protein>